<protein>
    <submittedName>
        <fullName evidence="2">Uncharacterized protein</fullName>
    </submittedName>
</protein>
<comment type="caution">
    <text evidence="2">The sequence shown here is derived from an EMBL/GenBank/DDBJ whole genome shotgun (WGS) entry which is preliminary data.</text>
</comment>
<sequence>MAGVRSRSEYCIAAPIESIPTRLTIKIKMDVFISEEYMVKRRMEKRAAAASARSNVVVNGQEKNQKMSKKDHSQLPNDQRALFGEENLVFSFCFSP</sequence>
<gene>
    <name evidence="2" type="ORF">E3N88_26961</name>
</gene>
<dbReference type="AlphaFoldDB" id="A0A5N6MWF7"/>
<evidence type="ECO:0000313" key="3">
    <source>
        <dbReference type="Proteomes" id="UP000326396"/>
    </source>
</evidence>
<evidence type="ECO:0000313" key="2">
    <source>
        <dbReference type="EMBL" id="KAD4178370.1"/>
    </source>
</evidence>
<organism evidence="2 3">
    <name type="scientific">Mikania micrantha</name>
    <name type="common">bitter vine</name>
    <dbReference type="NCBI Taxonomy" id="192012"/>
    <lineage>
        <taxon>Eukaryota</taxon>
        <taxon>Viridiplantae</taxon>
        <taxon>Streptophyta</taxon>
        <taxon>Embryophyta</taxon>
        <taxon>Tracheophyta</taxon>
        <taxon>Spermatophyta</taxon>
        <taxon>Magnoliopsida</taxon>
        <taxon>eudicotyledons</taxon>
        <taxon>Gunneridae</taxon>
        <taxon>Pentapetalae</taxon>
        <taxon>asterids</taxon>
        <taxon>campanulids</taxon>
        <taxon>Asterales</taxon>
        <taxon>Asteraceae</taxon>
        <taxon>Asteroideae</taxon>
        <taxon>Heliantheae alliance</taxon>
        <taxon>Eupatorieae</taxon>
        <taxon>Mikania</taxon>
    </lineage>
</organism>
<accession>A0A5N6MWF7</accession>
<keyword evidence="3" id="KW-1185">Reference proteome</keyword>
<feature type="compositionally biased region" description="Basic and acidic residues" evidence="1">
    <location>
        <begin position="63"/>
        <end position="73"/>
    </location>
</feature>
<name>A0A5N6MWF7_9ASTR</name>
<dbReference type="EMBL" id="SZYD01000014">
    <property type="protein sequence ID" value="KAD4178370.1"/>
    <property type="molecule type" value="Genomic_DNA"/>
</dbReference>
<proteinExistence type="predicted"/>
<evidence type="ECO:0000256" key="1">
    <source>
        <dbReference type="SAM" id="MobiDB-lite"/>
    </source>
</evidence>
<feature type="region of interest" description="Disordered" evidence="1">
    <location>
        <begin position="51"/>
        <end position="77"/>
    </location>
</feature>
<reference evidence="2 3" key="1">
    <citation type="submission" date="2019-05" db="EMBL/GenBank/DDBJ databases">
        <title>Mikania micrantha, genome provides insights into the molecular mechanism of rapid growth.</title>
        <authorList>
            <person name="Liu B."/>
        </authorList>
    </citation>
    <scope>NUCLEOTIDE SEQUENCE [LARGE SCALE GENOMIC DNA]</scope>
    <source>
        <strain evidence="2">NLD-2019</strain>
        <tissue evidence="2">Leaf</tissue>
    </source>
</reference>
<dbReference type="Proteomes" id="UP000326396">
    <property type="component" value="Linkage Group LG4"/>
</dbReference>